<evidence type="ECO:0000313" key="2">
    <source>
        <dbReference type="EMBL" id="CAJ1401472.1"/>
    </source>
</evidence>
<dbReference type="Proteomes" id="UP001178507">
    <property type="component" value="Unassembled WGS sequence"/>
</dbReference>
<evidence type="ECO:0000313" key="3">
    <source>
        <dbReference type="Proteomes" id="UP001178507"/>
    </source>
</evidence>
<evidence type="ECO:0000256" key="1">
    <source>
        <dbReference type="SAM" id="MobiDB-lite"/>
    </source>
</evidence>
<reference evidence="2" key="1">
    <citation type="submission" date="2023-08" db="EMBL/GenBank/DDBJ databases">
        <authorList>
            <person name="Chen Y."/>
            <person name="Shah S."/>
            <person name="Dougan E. K."/>
            <person name="Thang M."/>
            <person name="Chan C."/>
        </authorList>
    </citation>
    <scope>NUCLEOTIDE SEQUENCE</scope>
</reference>
<feature type="region of interest" description="Disordered" evidence="1">
    <location>
        <begin position="194"/>
        <end position="269"/>
    </location>
</feature>
<dbReference type="AlphaFoldDB" id="A0AA36J9B8"/>
<protein>
    <submittedName>
        <fullName evidence="2">Uncharacterized protein</fullName>
    </submittedName>
</protein>
<keyword evidence="3" id="KW-1185">Reference proteome</keyword>
<comment type="caution">
    <text evidence="2">The sequence shown here is derived from an EMBL/GenBank/DDBJ whole genome shotgun (WGS) entry which is preliminary data.</text>
</comment>
<organism evidence="2 3">
    <name type="scientific">Effrenium voratum</name>
    <dbReference type="NCBI Taxonomy" id="2562239"/>
    <lineage>
        <taxon>Eukaryota</taxon>
        <taxon>Sar</taxon>
        <taxon>Alveolata</taxon>
        <taxon>Dinophyceae</taxon>
        <taxon>Suessiales</taxon>
        <taxon>Symbiodiniaceae</taxon>
        <taxon>Effrenium</taxon>
    </lineage>
</organism>
<feature type="region of interest" description="Disordered" evidence="1">
    <location>
        <begin position="329"/>
        <end position="349"/>
    </location>
</feature>
<dbReference type="EMBL" id="CAUJNA010003416">
    <property type="protein sequence ID" value="CAJ1401472.1"/>
    <property type="molecule type" value="Genomic_DNA"/>
</dbReference>
<sequence>MAFGPRARERALETGADVAKQIQVKLTRGEVEHQLPSRNRSIKKMEKKYKMGRETARLAFQAMQARLSMAGAMVTWFGSDAIVQATSAMQPIPEEGPVAPPTPPSPRQLGGRPLAVKDDFDAAAQLATEVREALEAKKHQTSKELFTQKALKKRFKCGSKIAATVQRIAKARLSMAGFKAVPQATRNRFEYEAASAASAPSNAPAKRRSRPKLRLRVKQEVKQEELSPTSRTAPKRRLQPVQAVQKVKVKKEPQVPFQGKKKHSRQEASGPCACAGCPYQVTWHRSHCCNRCAKGIGHGKWCDRRKEDDVIPPPELPEELEKMHQEEAVSAGRPRWRQGVLRPKGPSASTRKSWGLRKWLPWLWWRSGRRSERLSHRGRGRRLTVATGESSVERPCLLVVEVPGWLMRLLLFQPEISWTVAACSRACSRQLLADAAQLCAELRPASQSLARRSSALIGS</sequence>
<accession>A0AA36J9B8</accession>
<feature type="compositionally biased region" description="Low complexity" evidence="1">
    <location>
        <begin position="194"/>
        <end position="204"/>
    </location>
</feature>
<gene>
    <name evidence="2" type="ORF">EVOR1521_LOCUS24609</name>
</gene>
<proteinExistence type="predicted"/>
<feature type="compositionally biased region" description="Basic residues" evidence="1">
    <location>
        <begin position="205"/>
        <end position="216"/>
    </location>
</feature>
<name>A0AA36J9B8_9DINO</name>